<dbReference type="SUPFAM" id="SSF56219">
    <property type="entry name" value="DNase I-like"/>
    <property type="match status" value="1"/>
</dbReference>
<dbReference type="OrthoDB" id="9803914at2"/>
<dbReference type="GO" id="GO:0006281">
    <property type="term" value="P:DNA repair"/>
    <property type="evidence" value="ECO:0007669"/>
    <property type="project" value="InterPro"/>
</dbReference>
<dbReference type="NCBIfam" id="TIGR00195">
    <property type="entry name" value="exoDNase_III"/>
    <property type="match status" value="1"/>
</dbReference>
<feature type="site" description="Transition state stabilizer" evidence="7">
    <location>
        <position position="152"/>
    </location>
</feature>
<keyword evidence="10" id="KW-1185">Reference proteome</keyword>
<dbReference type="PROSITE" id="PS00726">
    <property type="entry name" value="AP_NUCLEASE_F1_1"/>
    <property type="match status" value="1"/>
</dbReference>
<dbReference type="AlphaFoldDB" id="A0A4R2GVP9"/>
<dbReference type="Pfam" id="PF03372">
    <property type="entry name" value="Exo_endo_phos"/>
    <property type="match status" value="1"/>
</dbReference>
<comment type="caution">
    <text evidence="9">The sequence shown here is derived from an EMBL/GenBank/DDBJ whole genome shotgun (WGS) entry which is preliminary data.</text>
</comment>
<feature type="binding site" evidence="6">
    <location>
        <position position="251"/>
    </location>
    <ligand>
        <name>Mg(2+)</name>
        <dbReference type="ChEBI" id="CHEBI:18420"/>
        <label>1</label>
    </ligand>
</feature>
<evidence type="ECO:0000313" key="9">
    <source>
        <dbReference type="EMBL" id="TCO15031.1"/>
    </source>
</evidence>
<evidence type="ECO:0000256" key="4">
    <source>
        <dbReference type="ARBA" id="ARBA00022842"/>
    </source>
</evidence>
<dbReference type="PANTHER" id="PTHR43250:SF2">
    <property type="entry name" value="EXODEOXYRIBONUCLEASE III"/>
    <property type="match status" value="1"/>
</dbReference>
<feature type="domain" description="Endonuclease/exonuclease/phosphatase" evidence="8">
    <location>
        <begin position="5"/>
        <end position="251"/>
    </location>
</feature>
<dbReference type="InterPro" id="IPR037493">
    <property type="entry name" value="ExoIII-like"/>
</dbReference>
<dbReference type="GO" id="GO:0008311">
    <property type="term" value="F:double-stranded DNA 3'-5' DNA exonuclease activity"/>
    <property type="evidence" value="ECO:0007669"/>
    <property type="project" value="InterPro"/>
</dbReference>
<feature type="active site" evidence="5">
    <location>
        <position position="109"/>
    </location>
</feature>
<evidence type="ECO:0000259" key="8">
    <source>
        <dbReference type="Pfam" id="PF03372"/>
    </source>
</evidence>
<evidence type="ECO:0000256" key="3">
    <source>
        <dbReference type="ARBA" id="ARBA00022801"/>
    </source>
</evidence>
<evidence type="ECO:0000256" key="1">
    <source>
        <dbReference type="ARBA" id="ARBA00007092"/>
    </source>
</evidence>
<dbReference type="InterPro" id="IPR004808">
    <property type="entry name" value="AP_endonuc_1"/>
</dbReference>
<dbReference type="GO" id="GO:0004519">
    <property type="term" value="F:endonuclease activity"/>
    <property type="evidence" value="ECO:0007669"/>
    <property type="project" value="InterPro"/>
</dbReference>
<comment type="similarity">
    <text evidence="1">Belongs to the DNA repair enzymes AP/ExoA family.</text>
</comment>
<protein>
    <submittedName>
        <fullName evidence="9">Exodeoxyribonuclease-3</fullName>
    </submittedName>
</protein>
<dbReference type="Proteomes" id="UP000294881">
    <property type="component" value="Unassembled WGS sequence"/>
</dbReference>
<dbReference type="InterPro" id="IPR005135">
    <property type="entry name" value="Endo/exonuclease/phosphatase"/>
</dbReference>
<keyword evidence="6" id="KW-0464">Manganese</keyword>
<dbReference type="InterPro" id="IPR020847">
    <property type="entry name" value="AP_endonuclease_F1_BS"/>
</dbReference>
<feature type="binding site" evidence="6">
    <location>
        <position position="7"/>
    </location>
    <ligand>
        <name>Mg(2+)</name>
        <dbReference type="ChEBI" id="CHEBI:18420"/>
        <label>1</label>
    </ligand>
</feature>
<keyword evidence="4 6" id="KW-0460">Magnesium</keyword>
<keyword evidence="2 6" id="KW-0479">Metal-binding</keyword>
<dbReference type="Gene3D" id="3.60.10.10">
    <property type="entry name" value="Endonuclease/exonuclease/phosphatase"/>
    <property type="match status" value="1"/>
</dbReference>
<keyword evidence="3" id="KW-0378">Hydrolase</keyword>
<dbReference type="PROSITE" id="PS51435">
    <property type="entry name" value="AP_NUCLEASE_F1_4"/>
    <property type="match status" value="1"/>
</dbReference>
<dbReference type="GO" id="GO:0046872">
    <property type="term" value="F:metal ion binding"/>
    <property type="evidence" value="ECO:0007669"/>
    <property type="project" value="UniProtKB-KW"/>
</dbReference>
<feature type="binding site" evidence="6">
    <location>
        <position position="152"/>
    </location>
    <ligand>
        <name>Mg(2+)</name>
        <dbReference type="ChEBI" id="CHEBI:18420"/>
        <label>1</label>
    </ligand>
</feature>
<dbReference type="NCBIfam" id="TIGR00633">
    <property type="entry name" value="xth"/>
    <property type="match status" value="1"/>
</dbReference>
<evidence type="ECO:0000256" key="5">
    <source>
        <dbReference type="PIRSR" id="PIRSR604808-1"/>
    </source>
</evidence>
<name>A0A4R2GVP9_9HYPH</name>
<comment type="cofactor">
    <cofactor evidence="6">
        <name>Mg(2+)</name>
        <dbReference type="ChEBI" id="CHEBI:18420"/>
    </cofactor>
    <cofactor evidence="6">
        <name>Mn(2+)</name>
        <dbReference type="ChEBI" id="CHEBI:29035"/>
    </cofactor>
    <text evidence="6">Probably binds two magnesium or manganese ions per subunit.</text>
</comment>
<dbReference type="GO" id="GO:0003677">
    <property type="term" value="F:DNA binding"/>
    <property type="evidence" value="ECO:0007669"/>
    <property type="project" value="InterPro"/>
</dbReference>
<dbReference type="CDD" id="cd09086">
    <property type="entry name" value="ExoIII-like_AP-endo"/>
    <property type="match status" value="1"/>
</dbReference>
<evidence type="ECO:0000313" key="10">
    <source>
        <dbReference type="Proteomes" id="UP000294881"/>
    </source>
</evidence>
<dbReference type="InterPro" id="IPR036691">
    <property type="entry name" value="Endo/exonu/phosph_ase_sf"/>
</dbReference>
<feature type="active site" description="Proton acceptor" evidence="5">
    <location>
        <position position="251"/>
    </location>
</feature>
<feature type="binding site" evidence="6">
    <location>
        <position position="34"/>
    </location>
    <ligand>
        <name>Mg(2+)</name>
        <dbReference type="ChEBI" id="CHEBI:18420"/>
        <label>1</label>
    </ligand>
</feature>
<proteinExistence type="inferred from homology"/>
<evidence type="ECO:0000256" key="2">
    <source>
        <dbReference type="ARBA" id="ARBA00022723"/>
    </source>
</evidence>
<feature type="active site" description="Proton donor/acceptor" evidence="5">
    <location>
        <position position="150"/>
    </location>
</feature>
<reference evidence="9 10" key="1">
    <citation type="submission" date="2019-03" db="EMBL/GenBank/DDBJ databases">
        <title>Genomic Encyclopedia of Type Strains, Phase IV (KMG-IV): sequencing the most valuable type-strain genomes for metagenomic binning, comparative biology and taxonomic classification.</title>
        <authorList>
            <person name="Goeker M."/>
        </authorList>
    </citation>
    <scope>NUCLEOTIDE SEQUENCE [LARGE SCALE GENOMIC DNA]</scope>
    <source>
        <strain evidence="9 10">DSM 22958</strain>
    </source>
</reference>
<gene>
    <name evidence="9" type="ORF">EV666_1022</name>
</gene>
<feature type="binding site" evidence="6">
    <location>
        <position position="250"/>
    </location>
    <ligand>
        <name>Mg(2+)</name>
        <dbReference type="ChEBI" id="CHEBI:18420"/>
        <label>1</label>
    </ligand>
</feature>
<organism evidence="9 10">
    <name type="scientific">Camelimonas lactis</name>
    <dbReference type="NCBI Taxonomy" id="659006"/>
    <lineage>
        <taxon>Bacteria</taxon>
        <taxon>Pseudomonadati</taxon>
        <taxon>Pseudomonadota</taxon>
        <taxon>Alphaproteobacteria</taxon>
        <taxon>Hyphomicrobiales</taxon>
        <taxon>Chelatococcaceae</taxon>
        <taxon>Camelimonas</taxon>
    </lineage>
</organism>
<dbReference type="PANTHER" id="PTHR43250">
    <property type="entry name" value="EXODEOXYRIBONUCLEASE III"/>
    <property type="match status" value="1"/>
</dbReference>
<sequence>MRITTWNVNSVRQRLEHLEQFLQTAAPDVLCLQEIKCMDEAFPAARIEALGYNVAVHGQKTFNGVALLSRYPLEDVRRGLPGDEADTQSRYIEAVISVDGGAMRVGSIYLPNGNPLGTEKFSYKLAWMDRLRRHMADSVAAEEIAVFAGDYNVIPEPRDARDPAAWVGDALFQPESRARYQGFQNLGLTDALRACDDSPGLYTFWDYQAGAFQRDFGIRIDHALLTARAADRLRSVVIHKETRAWQKPSDHAPLSVDLDIAPRSP</sequence>
<accession>A0A4R2GVP9</accession>
<feature type="site" description="Important for catalytic activity" evidence="7">
    <location>
        <position position="221"/>
    </location>
</feature>
<feature type="binding site" evidence="6">
    <location>
        <position position="150"/>
    </location>
    <ligand>
        <name>Mg(2+)</name>
        <dbReference type="ChEBI" id="CHEBI:18420"/>
        <label>1</label>
    </ligand>
</feature>
<evidence type="ECO:0000256" key="6">
    <source>
        <dbReference type="PIRSR" id="PIRSR604808-2"/>
    </source>
</evidence>
<dbReference type="RefSeq" id="WP_132002889.1">
    <property type="nucleotide sequence ID" value="NZ_JBHUNN010000002.1"/>
</dbReference>
<feature type="site" description="Interaction with DNA substrate" evidence="7">
    <location>
        <position position="251"/>
    </location>
</feature>
<evidence type="ECO:0000256" key="7">
    <source>
        <dbReference type="PIRSR" id="PIRSR604808-3"/>
    </source>
</evidence>
<dbReference type="EMBL" id="SLWL01000002">
    <property type="protein sequence ID" value="TCO15031.1"/>
    <property type="molecule type" value="Genomic_DNA"/>
</dbReference>